<evidence type="ECO:0008006" key="3">
    <source>
        <dbReference type="Google" id="ProtNLM"/>
    </source>
</evidence>
<reference evidence="1 2" key="1">
    <citation type="submission" date="2016-10" db="EMBL/GenBank/DDBJ databases">
        <title>Complete Genome Sequence of the Nonylphenol-Degrading Bacterium Sphingobium cloacae JCM 10874T.</title>
        <authorList>
            <person name="Ootsuka M."/>
            <person name="Nishizawa T."/>
            <person name="Ohta H."/>
        </authorList>
    </citation>
    <scope>NUCLEOTIDE SEQUENCE [LARGE SCALE GENOMIC DNA]</scope>
    <source>
        <strain evidence="1 2">JCM 10874</strain>
    </source>
</reference>
<organism evidence="1 2">
    <name type="scientific">Sphingobium cloacae</name>
    <dbReference type="NCBI Taxonomy" id="120107"/>
    <lineage>
        <taxon>Bacteria</taxon>
        <taxon>Pseudomonadati</taxon>
        <taxon>Pseudomonadota</taxon>
        <taxon>Alphaproteobacteria</taxon>
        <taxon>Sphingomonadales</taxon>
        <taxon>Sphingomonadaceae</taxon>
        <taxon>Sphingobium</taxon>
    </lineage>
</organism>
<evidence type="ECO:0000313" key="2">
    <source>
        <dbReference type="Proteomes" id="UP000218272"/>
    </source>
</evidence>
<evidence type="ECO:0000313" key="1">
    <source>
        <dbReference type="EMBL" id="BAV64444.1"/>
    </source>
</evidence>
<protein>
    <recommendedName>
        <fullName evidence="3">Ferric siderophore reductase C-terminal domain-containing protein</fullName>
    </recommendedName>
</protein>
<dbReference type="GO" id="GO:0051537">
    <property type="term" value="F:2 iron, 2 sulfur cluster binding"/>
    <property type="evidence" value="ECO:0007669"/>
    <property type="project" value="InterPro"/>
</dbReference>
<proteinExistence type="predicted"/>
<dbReference type="EMBL" id="AP017655">
    <property type="protein sequence ID" value="BAV64444.1"/>
    <property type="molecule type" value="Genomic_DNA"/>
</dbReference>
<keyword evidence="2" id="KW-1185">Reference proteome</keyword>
<sequence length="241" mass="26778">MRIETLPEDRDGWLDRDMLCQPDSGPLAALNARMAALGFGANRRAVSASLLLRHGWAAGFLIGAWLHGRVVPQIGDFGLKFSSMTLVEALWVREARIVVPADEEEGRRLLLEALLAFSEPLVASQHGWSRYSRRALWAMIVSSWMAQFAAIGQRLGRRDAAVAEARQLLALDTEIAAAAPDFYDVHVGARSEVCQKRAACCLYHKGPRKEFCVSCPLLSEAERLRRNRIWVRSGDALRVVA</sequence>
<dbReference type="KEGG" id="sclo:SCLO_1014040"/>
<name>A0A1E1F1Q9_9SPHN</name>
<accession>A0A1E1F1Q9</accession>
<dbReference type="AlphaFoldDB" id="A0A1E1F1Q9"/>
<gene>
    <name evidence="1" type="ORF">SCLO_1014040</name>
</gene>
<dbReference type="Proteomes" id="UP000218272">
    <property type="component" value="Chromosome SCLO_1"/>
</dbReference>